<gene>
    <name evidence="2" type="ORF">BWQ96_07333</name>
</gene>
<dbReference type="InterPro" id="IPR051807">
    <property type="entry name" value="Sec-metab_biosynth-assoc"/>
</dbReference>
<evidence type="ECO:0000259" key="1">
    <source>
        <dbReference type="Pfam" id="PF03795"/>
    </source>
</evidence>
<dbReference type="SUPFAM" id="SSF54909">
    <property type="entry name" value="Dimeric alpha+beta barrel"/>
    <property type="match status" value="2"/>
</dbReference>
<feature type="domain" description="YCII-related" evidence="1">
    <location>
        <begin position="47"/>
        <end position="133"/>
    </location>
</feature>
<dbReference type="Proteomes" id="UP000247409">
    <property type="component" value="Unassembled WGS sequence"/>
</dbReference>
<organism evidence="2 3">
    <name type="scientific">Gracilariopsis chorda</name>
    <dbReference type="NCBI Taxonomy" id="448386"/>
    <lineage>
        <taxon>Eukaryota</taxon>
        <taxon>Rhodophyta</taxon>
        <taxon>Florideophyceae</taxon>
        <taxon>Rhodymeniophycidae</taxon>
        <taxon>Gracilariales</taxon>
        <taxon>Gracilariaceae</taxon>
        <taxon>Gracilariopsis</taxon>
    </lineage>
</organism>
<evidence type="ECO:0000313" key="3">
    <source>
        <dbReference type="Proteomes" id="UP000247409"/>
    </source>
</evidence>
<reference evidence="2 3" key="1">
    <citation type="journal article" date="2018" name="Mol. Biol. Evol.">
        <title>Analysis of the draft genome of the red seaweed Gracilariopsis chorda provides insights into genome size evolution in Rhodophyta.</title>
        <authorList>
            <person name="Lee J."/>
            <person name="Yang E.C."/>
            <person name="Graf L."/>
            <person name="Yang J.H."/>
            <person name="Qiu H."/>
            <person name="Zel Zion U."/>
            <person name="Chan C.X."/>
            <person name="Stephens T.G."/>
            <person name="Weber A.P.M."/>
            <person name="Boo G.H."/>
            <person name="Boo S.M."/>
            <person name="Kim K.M."/>
            <person name="Shin Y."/>
            <person name="Jung M."/>
            <person name="Lee S.J."/>
            <person name="Yim H.S."/>
            <person name="Lee J.H."/>
            <person name="Bhattacharya D."/>
            <person name="Yoon H.S."/>
        </authorList>
    </citation>
    <scope>NUCLEOTIDE SEQUENCE [LARGE SCALE GENOMIC DNA]</scope>
    <source>
        <strain evidence="2 3">SKKU-2015</strain>
        <tissue evidence="2">Whole body</tissue>
    </source>
</reference>
<protein>
    <submittedName>
        <fullName evidence="2">Protein YciI</fullName>
    </submittedName>
</protein>
<dbReference type="Gene3D" id="3.30.70.1060">
    <property type="entry name" value="Dimeric alpha+beta barrel"/>
    <property type="match status" value="2"/>
</dbReference>
<dbReference type="PANTHER" id="PTHR33606">
    <property type="entry name" value="PROTEIN YCII"/>
    <property type="match status" value="1"/>
</dbReference>
<evidence type="ECO:0000313" key="2">
    <source>
        <dbReference type="EMBL" id="PXF42955.1"/>
    </source>
</evidence>
<dbReference type="AlphaFoldDB" id="A0A2V3ILJ5"/>
<keyword evidence="3" id="KW-1185">Reference proteome</keyword>
<dbReference type="InterPro" id="IPR011008">
    <property type="entry name" value="Dimeric_a/b-barrel"/>
</dbReference>
<feature type="domain" description="YCII-related" evidence="1">
    <location>
        <begin position="145"/>
        <end position="227"/>
    </location>
</feature>
<dbReference type="PANTHER" id="PTHR33606:SF3">
    <property type="entry name" value="PROTEIN YCII"/>
    <property type="match status" value="1"/>
</dbReference>
<dbReference type="EMBL" id="NBIV01000144">
    <property type="protein sequence ID" value="PXF42955.1"/>
    <property type="molecule type" value="Genomic_DNA"/>
</dbReference>
<dbReference type="Pfam" id="PF03795">
    <property type="entry name" value="YCII"/>
    <property type="match status" value="2"/>
</dbReference>
<proteinExistence type="predicted"/>
<sequence>MAFVASVAVPHRVSSPLRSAFLPAISTRPARTSSPFAAPAMSASHPLFAAFCKDVADSAAKRANAREAHLQYIRSDEFATFFAGPLKQSPTSPFEASLIIIKSPDYNTAKRKFELDPYAEARVFESTHIRQWRCGMTNTPLPAQLFMVWCVDKPRSLQLRADTRAAHLQWWKLSHRKGIIGPFPCQGGANGTLIVCSGDSVDEVRQWAATDPYYKAQLFDSVTVLECKNVVDNVSHS</sequence>
<dbReference type="OrthoDB" id="5519740at2759"/>
<accession>A0A2V3ILJ5</accession>
<dbReference type="InterPro" id="IPR005545">
    <property type="entry name" value="YCII"/>
</dbReference>
<name>A0A2V3ILJ5_9FLOR</name>
<comment type="caution">
    <text evidence="2">The sequence shown here is derived from an EMBL/GenBank/DDBJ whole genome shotgun (WGS) entry which is preliminary data.</text>
</comment>